<proteinExistence type="predicted"/>
<evidence type="ECO:0000313" key="2">
    <source>
        <dbReference type="Proteomes" id="UP000654345"/>
    </source>
</evidence>
<dbReference type="EMBL" id="BNJG01000001">
    <property type="protein sequence ID" value="GHO54534.1"/>
    <property type="molecule type" value="Genomic_DNA"/>
</dbReference>
<reference evidence="1 2" key="1">
    <citation type="journal article" date="2021" name="Int. J. Syst. Evol. Microbiol.">
        <title>Reticulibacter mediterranei gen. nov., sp. nov., within the new family Reticulibacteraceae fam. nov., and Ktedonospora formicarum gen. nov., sp. nov., Ktedonobacter robiniae sp. nov., Dictyobacter formicarum sp. nov. and Dictyobacter arantiisoli sp. nov., belonging to the class Ktedonobacteria.</title>
        <authorList>
            <person name="Yabe S."/>
            <person name="Zheng Y."/>
            <person name="Wang C.M."/>
            <person name="Sakai Y."/>
            <person name="Abe K."/>
            <person name="Yokota A."/>
            <person name="Donadio S."/>
            <person name="Cavaletti L."/>
            <person name="Monciardini P."/>
        </authorList>
    </citation>
    <scope>NUCLEOTIDE SEQUENCE [LARGE SCALE GENOMIC DNA]</scope>
    <source>
        <strain evidence="1 2">SOSP1-30</strain>
    </source>
</reference>
<organism evidence="1 2">
    <name type="scientific">Ktedonobacter robiniae</name>
    <dbReference type="NCBI Taxonomy" id="2778365"/>
    <lineage>
        <taxon>Bacteria</taxon>
        <taxon>Bacillati</taxon>
        <taxon>Chloroflexota</taxon>
        <taxon>Ktedonobacteria</taxon>
        <taxon>Ktedonobacterales</taxon>
        <taxon>Ktedonobacteraceae</taxon>
        <taxon>Ktedonobacter</taxon>
    </lineage>
</organism>
<name>A0ABQ3UP58_9CHLR</name>
<sequence>MPAILRTDVSALSAQTISIAEVERQNFSFLAIFQETYIDLPQLRGHYILWG</sequence>
<protein>
    <submittedName>
        <fullName evidence="1">Uncharacterized protein</fullName>
    </submittedName>
</protein>
<accession>A0ABQ3UP58</accession>
<dbReference type="Proteomes" id="UP000654345">
    <property type="component" value="Unassembled WGS sequence"/>
</dbReference>
<gene>
    <name evidence="1" type="ORF">KSB_30090</name>
</gene>
<keyword evidence="2" id="KW-1185">Reference proteome</keyword>
<evidence type="ECO:0000313" key="1">
    <source>
        <dbReference type="EMBL" id="GHO54534.1"/>
    </source>
</evidence>
<comment type="caution">
    <text evidence="1">The sequence shown here is derived from an EMBL/GenBank/DDBJ whole genome shotgun (WGS) entry which is preliminary data.</text>
</comment>